<evidence type="ECO:0000313" key="6">
    <source>
        <dbReference type="Proteomes" id="UP000478008"/>
    </source>
</evidence>
<dbReference type="EMBL" id="CABFWN010000001">
    <property type="protein sequence ID" value="VUG16570.1"/>
    <property type="molecule type" value="Genomic_DNA"/>
</dbReference>
<comment type="similarity">
    <text evidence="2">Belongs to the PIGH family.</text>
</comment>
<dbReference type="InterPro" id="IPR019328">
    <property type="entry name" value="PIGH-H_dom"/>
</dbReference>
<accession>A0A7D9CWY6</accession>
<evidence type="ECO:0000259" key="4">
    <source>
        <dbReference type="Pfam" id="PF10181"/>
    </source>
</evidence>
<keyword evidence="3" id="KW-0472">Membrane</keyword>
<keyword evidence="3" id="KW-1133">Transmembrane helix</keyword>
<proteinExistence type="inferred from homology"/>
<dbReference type="GO" id="GO:0006506">
    <property type="term" value="P:GPI anchor biosynthetic process"/>
    <property type="evidence" value="ECO:0007669"/>
    <property type="project" value="UniProtKB-UniPathway"/>
</dbReference>
<feature type="domain" description="Phosphatidylinositol N-acetylglucosaminyltransferase subunit H conserved" evidence="4">
    <location>
        <begin position="261"/>
        <end position="301"/>
    </location>
</feature>
<protein>
    <submittedName>
        <fullName evidence="5">DEBR0S1_20076g1_1</fullName>
    </submittedName>
</protein>
<dbReference type="GO" id="GO:0000506">
    <property type="term" value="C:glycosylphosphatidylinositol-N-acetylglucosaminyltransferase (GPI-GnT) complex"/>
    <property type="evidence" value="ECO:0007669"/>
    <property type="project" value="InterPro"/>
</dbReference>
<evidence type="ECO:0000256" key="1">
    <source>
        <dbReference type="ARBA" id="ARBA00004687"/>
    </source>
</evidence>
<reference evidence="5 6" key="1">
    <citation type="submission" date="2019-07" db="EMBL/GenBank/DDBJ databases">
        <authorList>
            <person name="Friedrich A."/>
            <person name="Schacherer J."/>
        </authorList>
    </citation>
    <scope>NUCLEOTIDE SEQUENCE [LARGE SCALE GENOMIC DNA]</scope>
</reference>
<keyword evidence="3" id="KW-0812">Transmembrane</keyword>
<dbReference type="UniPathway" id="UPA00196"/>
<name>A0A7D9CWY6_DEKBR</name>
<sequence>MQKDYILEIESSETECPKLVYQQSQQPRRWSGKGQKNEKNEGAEKFVRFTVRKSRPISILTFGTASRLITGFLLTILLFHTLSEVDPIRNVIRLLYGLFGVQSGTSKDDPNGGVNAKISFMCSVVRSLKRIGVAKYGKEHSGWPSILDIVYFVGSAKFTDWLFWQIDGDIEESLLIIPNLGVQCESVILKRSLAGLGFRFLLALVRMIVERAVTAIGLLQGKIQSHVLRKEETGRQRELSISRKQLDRLITLDKSLSKCSRLVLSREFVPMEYVKDLVINEGFVKFQVLFYLSLITKNGSDRNNQQQSGTLGIQPAGKGETLKMIVVFPHLLPRRKLLETVWRRSRKFIER</sequence>
<gene>
    <name evidence="5" type="ORF">DEBR0S1_20076G</name>
</gene>
<feature type="transmembrane region" description="Helical" evidence="3">
    <location>
        <begin position="57"/>
        <end position="79"/>
    </location>
</feature>
<dbReference type="PANTHER" id="PTHR15231">
    <property type="entry name" value="PHOSPHATIDYLINOSITOL N-ACETYLGLUCOSAMINYLTRANSFERASE SUBUNIT H"/>
    <property type="match status" value="1"/>
</dbReference>
<dbReference type="InterPro" id="IPR044215">
    <property type="entry name" value="PIG-H"/>
</dbReference>
<organism evidence="5 6">
    <name type="scientific">Dekkera bruxellensis</name>
    <name type="common">Brettanomyces custersii</name>
    <dbReference type="NCBI Taxonomy" id="5007"/>
    <lineage>
        <taxon>Eukaryota</taxon>
        <taxon>Fungi</taxon>
        <taxon>Dikarya</taxon>
        <taxon>Ascomycota</taxon>
        <taxon>Saccharomycotina</taxon>
        <taxon>Pichiomycetes</taxon>
        <taxon>Pichiales</taxon>
        <taxon>Pichiaceae</taxon>
        <taxon>Brettanomyces</taxon>
    </lineage>
</organism>
<dbReference type="Proteomes" id="UP000478008">
    <property type="component" value="Unassembled WGS sequence"/>
</dbReference>
<dbReference type="AlphaFoldDB" id="A0A7D9CWY6"/>
<keyword evidence="6" id="KW-1185">Reference proteome</keyword>
<comment type="pathway">
    <text evidence="1">Glycolipid biosynthesis; glycosylphosphatidylinositol-anchor biosynthesis.</text>
</comment>
<evidence type="ECO:0000313" key="5">
    <source>
        <dbReference type="EMBL" id="VUG16570.1"/>
    </source>
</evidence>
<dbReference type="PANTHER" id="PTHR15231:SF1">
    <property type="entry name" value="PHOSPHATIDYLINOSITOL N-ACETYLGLUCOSAMINYLTRANSFERASE SUBUNIT H"/>
    <property type="match status" value="1"/>
</dbReference>
<dbReference type="Pfam" id="PF10181">
    <property type="entry name" value="PIG-H"/>
    <property type="match status" value="1"/>
</dbReference>
<evidence type="ECO:0000256" key="2">
    <source>
        <dbReference type="ARBA" id="ARBA00009610"/>
    </source>
</evidence>
<evidence type="ECO:0000256" key="3">
    <source>
        <dbReference type="SAM" id="Phobius"/>
    </source>
</evidence>